<dbReference type="Proteomes" id="UP000002627">
    <property type="component" value="Chromosome"/>
</dbReference>
<dbReference type="AlphaFoldDB" id="D0R3M1"/>
<protein>
    <submittedName>
        <fullName evidence="1">Uncharacterized protein</fullName>
    </submittedName>
</protein>
<gene>
    <name evidence="1" type="primary">ps109</name>
    <name evidence="1" type="ordered locus">FI9785_810</name>
</gene>
<evidence type="ECO:0000313" key="2">
    <source>
        <dbReference type="Proteomes" id="UP000002627"/>
    </source>
</evidence>
<dbReference type="HOGENOM" id="CLU_2700083_0_0_9"/>
<name>D0R3M1_LACJF</name>
<dbReference type="RefSeq" id="WP_012845993.1">
    <property type="nucleotide sequence ID" value="NC_013504.1"/>
</dbReference>
<evidence type="ECO:0000313" key="1">
    <source>
        <dbReference type="EMBL" id="CAX66684.1"/>
    </source>
</evidence>
<reference evidence="1 2" key="1">
    <citation type="journal article" date="2009" name="J. Bacteriol.">
        <title>Complete genome sequence of Lactobacillus johnsonii FI9785, a competitive exclusion agent against pathogens in poultry.</title>
        <authorList>
            <person name="Wegmann U."/>
            <person name="Overweg K."/>
            <person name="Horn N."/>
            <person name="Goesmann A."/>
            <person name="Narbad A."/>
            <person name="Gasson M.J."/>
            <person name="Shearman C."/>
        </authorList>
    </citation>
    <scope>NUCLEOTIDE SEQUENCE [LARGE SCALE GENOMIC DNA]</scope>
    <source>
        <strain evidence="1 2">FI9785</strain>
    </source>
</reference>
<dbReference type="EMBL" id="FN298497">
    <property type="protein sequence ID" value="CAX66684.1"/>
    <property type="molecule type" value="Genomic_DNA"/>
</dbReference>
<organism evidence="1 2">
    <name type="scientific">Lactobacillus johnsonii (strain FI9785)</name>
    <dbReference type="NCBI Taxonomy" id="633699"/>
    <lineage>
        <taxon>Bacteria</taxon>
        <taxon>Bacillati</taxon>
        <taxon>Bacillota</taxon>
        <taxon>Bacilli</taxon>
        <taxon>Lactobacillales</taxon>
        <taxon>Lactobacillaceae</taxon>
        <taxon>Lactobacillus</taxon>
    </lineage>
</organism>
<dbReference type="KEGG" id="ljf:FI9785_810"/>
<proteinExistence type="predicted"/>
<keyword evidence="2" id="KW-1185">Reference proteome</keyword>
<sequence length="73" mass="8288">MKELEKYFEEIRSGRIKDYVVLGMAEDGETIIYINGRAPVCDGLISEAQIKATNHFKNNLSKNELRKLLGDLS</sequence>
<accession>D0R3M1</accession>